<dbReference type="AlphaFoldDB" id="A0A290Z3K3"/>
<dbReference type="KEGG" id="apre:CNX65_10230"/>
<dbReference type="Pfam" id="PF12728">
    <property type="entry name" value="HTH_17"/>
    <property type="match status" value="1"/>
</dbReference>
<reference evidence="2" key="1">
    <citation type="submission" date="2017-09" db="EMBL/GenBank/DDBJ databases">
        <title>Complete Genome Sequence of ansamitocin-producing Bacterium Actinosynnema pretiosum X47.</title>
        <authorList>
            <person name="Cao G."/>
            <person name="Zong G."/>
            <person name="Zhong C."/>
            <person name="Fu J."/>
        </authorList>
    </citation>
    <scope>NUCLEOTIDE SEQUENCE [LARGE SCALE GENOMIC DNA]</scope>
    <source>
        <strain evidence="2">X47</strain>
    </source>
</reference>
<dbReference type="InterPro" id="IPR009061">
    <property type="entry name" value="DNA-bd_dom_put_sf"/>
</dbReference>
<gene>
    <name evidence="2" type="ORF">CNX65_10230</name>
</gene>
<evidence type="ECO:0000313" key="2">
    <source>
        <dbReference type="EMBL" id="ATE53621.1"/>
    </source>
</evidence>
<protein>
    <recommendedName>
        <fullName evidence="1">Helix-turn-helix domain-containing protein</fullName>
    </recommendedName>
</protein>
<accession>A0A290Z3K3</accession>
<dbReference type="RefSeq" id="WP_096492559.1">
    <property type="nucleotide sequence ID" value="NZ_CP023445.1"/>
</dbReference>
<proteinExistence type="predicted"/>
<organism evidence="2 3">
    <name type="scientific">Actinosynnema pretiosum</name>
    <dbReference type="NCBI Taxonomy" id="42197"/>
    <lineage>
        <taxon>Bacteria</taxon>
        <taxon>Bacillati</taxon>
        <taxon>Actinomycetota</taxon>
        <taxon>Actinomycetes</taxon>
        <taxon>Pseudonocardiales</taxon>
        <taxon>Pseudonocardiaceae</taxon>
        <taxon>Actinosynnema</taxon>
    </lineage>
</organism>
<dbReference type="EMBL" id="CP023445">
    <property type="protein sequence ID" value="ATE53621.1"/>
    <property type="molecule type" value="Genomic_DNA"/>
</dbReference>
<evidence type="ECO:0000313" key="3">
    <source>
        <dbReference type="Proteomes" id="UP000218505"/>
    </source>
</evidence>
<evidence type="ECO:0000259" key="1">
    <source>
        <dbReference type="Pfam" id="PF12728"/>
    </source>
</evidence>
<keyword evidence="3" id="KW-1185">Reference proteome</keyword>
<dbReference type="Proteomes" id="UP000218505">
    <property type="component" value="Chromosome"/>
</dbReference>
<sequence length="69" mass="7458">MSEHETALQPALISVTQAAKILGISRATAYRYASKGLLPVKRYENSVYVLHAQLIASLTPDTTPTEEAA</sequence>
<dbReference type="SUPFAM" id="SSF46955">
    <property type="entry name" value="Putative DNA-binding domain"/>
    <property type="match status" value="1"/>
</dbReference>
<dbReference type="InterPro" id="IPR041657">
    <property type="entry name" value="HTH_17"/>
</dbReference>
<name>A0A290Z3K3_9PSEU</name>
<feature type="domain" description="Helix-turn-helix" evidence="1">
    <location>
        <begin position="13"/>
        <end position="56"/>
    </location>
</feature>